<name>A0ABW5J5D8_9BACT</name>
<evidence type="ECO:0000256" key="1">
    <source>
        <dbReference type="SAM" id="SignalP"/>
    </source>
</evidence>
<accession>A0ABW5J5D8</accession>
<feature type="signal peptide" evidence="1">
    <location>
        <begin position="1"/>
        <end position="19"/>
    </location>
</feature>
<gene>
    <name evidence="2" type="ORF">ACFSR2_05280</name>
</gene>
<dbReference type="RefSeq" id="WP_379976655.1">
    <property type="nucleotide sequence ID" value="NZ_JBHULC010000004.1"/>
</dbReference>
<dbReference type="InterPro" id="IPR026341">
    <property type="entry name" value="T9SS_type_B"/>
</dbReference>
<dbReference type="Proteomes" id="UP001597510">
    <property type="component" value="Unassembled WGS sequence"/>
</dbReference>
<feature type="chain" id="PRO_5045340253" evidence="1">
    <location>
        <begin position="20"/>
        <end position="672"/>
    </location>
</feature>
<proteinExistence type="predicted"/>
<dbReference type="EMBL" id="JBHULC010000004">
    <property type="protein sequence ID" value="MFD2520287.1"/>
    <property type="molecule type" value="Genomic_DNA"/>
</dbReference>
<dbReference type="NCBIfam" id="TIGR04131">
    <property type="entry name" value="Bac_Flav_CTERM"/>
    <property type="match status" value="1"/>
</dbReference>
<reference evidence="3" key="1">
    <citation type="journal article" date="2019" name="Int. J. Syst. Evol. Microbiol.">
        <title>The Global Catalogue of Microorganisms (GCM) 10K type strain sequencing project: providing services to taxonomists for standard genome sequencing and annotation.</title>
        <authorList>
            <consortium name="The Broad Institute Genomics Platform"/>
            <consortium name="The Broad Institute Genome Sequencing Center for Infectious Disease"/>
            <person name="Wu L."/>
            <person name="Ma J."/>
        </authorList>
    </citation>
    <scope>NUCLEOTIDE SEQUENCE [LARGE SCALE GENOMIC DNA]</scope>
    <source>
        <strain evidence="3">KCTC 52344</strain>
    </source>
</reference>
<comment type="caution">
    <text evidence="2">The sequence shown here is derived from an EMBL/GenBank/DDBJ whole genome shotgun (WGS) entry which is preliminary data.</text>
</comment>
<keyword evidence="1" id="KW-0732">Signal</keyword>
<evidence type="ECO:0000313" key="2">
    <source>
        <dbReference type="EMBL" id="MFD2520287.1"/>
    </source>
</evidence>
<evidence type="ECO:0000313" key="3">
    <source>
        <dbReference type="Proteomes" id="UP001597510"/>
    </source>
</evidence>
<protein>
    <submittedName>
        <fullName evidence="2">Gliding motility-associated C-terminal domain-containing protein</fullName>
    </submittedName>
</protein>
<sequence>MKNVLRIILLFFVSISAFSQGVCDLTNGVEKGAFDAPAAVCLGEVVNVKDRSGGTDIKYIFGYRGQAANLLTPTRTTPDADWAFAAKGEYTILQYGKKNGKDMYLCKKVVVRENSEPIFSYSGCNDNRVEIIIPNDPANNFDRYTIDWGDGNPPETVNPSDLPYKNYKDLVLPRTINVNGVFNTASTCLASSSKTIPFLGGTSGPRNDPNLGVIGQLILESADKAVLTISGSHDPDGYSLYMTPQGTPYGFTPHKTGVRPGDVSISIPDTTQSYCFYIERFNACGIEQSAEICTVVLSDVKPIDITTQEVIWEPYPTRMTSFPNEPTYGRFLTSTTKLIKEEDGVELPEITVSGSPYRDNIDCQKKYCYRIQAETSGQLYFYTFAGVSLSKQICVDKEDFHPPKITDAFVSVSDANTSVVTFKDNSSWTLVRDKYLLYRDNGTTFTEIMSNPTEALLTDVTVDNSQKSNCYKIAFVDECGSTSDLSDPFCTIFLSEANKGQLAWTAPTPFADIDVADYEVESFDENTGTSSVITSPALPATQLEYIPDLSGFVEEAKFRIKTTRADGSVSYSNTYTIPISVKLLLPDVFTPNNDTHNDNLQIKGTFRRITKFEFQIYNRWGNPVFTSDDPLRTWDGNFQGTMAPADTYTYKIYAQINDGTEVSKTGKFLLMR</sequence>
<organism evidence="2 3">
    <name type="scientific">Emticicia soli</name>
    <dbReference type="NCBI Taxonomy" id="2027878"/>
    <lineage>
        <taxon>Bacteria</taxon>
        <taxon>Pseudomonadati</taxon>
        <taxon>Bacteroidota</taxon>
        <taxon>Cytophagia</taxon>
        <taxon>Cytophagales</taxon>
        <taxon>Leadbetterellaceae</taxon>
        <taxon>Emticicia</taxon>
    </lineage>
</organism>
<dbReference type="Pfam" id="PF13585">
    <property type="entry name" value="CHU_C"/>
    <property type="match status" value="1"/>
</dbReference>
<keyword evidence="3" id="KW-1185">Reference proteome</keyword>